<dbReference type="SUPFAM" id="SSF111038">
    <property type="entry name" value="YjbQ-like"/>
    <property type="match status" value="1"/>
</dbReference>
<dbReference type="InterPro" id="IPR001602">
    <property type="entry name" value="UPF0047_YjbQ-like"/>
</dbReference>
<dbReference type="Gene3D" id="2.60.120.460">
    <property type="entry name" value="YjbQ-like"/>
    <property type="match status" value="1"/>
</dbReference>
<dbReference type="EMBL" id="PDNZ01000001">
    <property type="protein sequence ID" value="PWW83376.1"/>
    <property type="molecule type" value="Genomic_DNA"/>
</dbReference>
<dbReference type="PIRSF" id="PIRSF004681">
    <property type="entry name" value="UCP004681"/>
    <property type="match status" value="1"/>
</dbReference>
<comment type="caution">
    <text evidence="2">The sequence shown here is derived from an EMBL/GenBank/DDBJ whole genome shotgun (WGS) entry which is preliminary data.</text>
</comment>
<evidence type="ECO:0000313" key="3">
    <source>
        <dbReference type="Proteomes" id="UP000246278"/>
    </source>
</evidence>
<evidence type="ECO:0000256" key="1">
    <source>
        <dbReference type="ARBA" id="ARBA00005534"/>
    </source>
</evidence>
<reference evidence="3" key="1">
    <citation type="submission" date="2017-10" db="EMBL/GenBank/DDBJ databases">
        <authorList>
            <person name="Gaisin V.A."/>
            <person name="Rysina M.S."/>
            <person name="Grouzdev D.S."/>
        </authorList>
    </citation>
    <scope>NUCLEOTIDE SEQUENCE [LARGE SCALE GENOMIC DNA]</scope>
    <source>
        <strain evidence="3">V1</strain>
    </source>
</reference>
<dbReference type="NCBIfam" id="TIGR00149">
    <property type="entry name" value="TIGR00149_YjbQ"/>
    <property type="match status" value="1"/>
</dbReference>
<comment type="similarity">
    <text evidence="1">Belongs to the UPF0047 family.</text>
</comment>
<dbReference type="AlphaFoldDB" id="A0A317TC06"/>
<protein>
    <submittedName>
        <fullName evidence="2">Secondary thiamine-phosphate synthase enzyme</fullName>
    </submittedName>
</protein>
<evidence type="ECO:0000313" key="2">
    <source>
        <dbReference type="EMBL" id="PWW83376.1"/>
    </source>
</evidence>
<dbReference type="Proteomes" id="UP000246278">
    <property type="component" value="Unassembled WGS sequence"/>
</dbReference>
<name>A0A317TC06_9CHLB</name>
<dbReference type="OrthoDB" id="9801725at2"/>
<accession>A0A317TC06</accession>
<proteinExistence type="inferred from homology"/>
<organism evidence="2 3">
    <name type="scientific">Prosthecochloris marina</name>
    <dbReference type="NCBI Taxonomy" id="2017681"/>
    <lineage>
        <taxon>Bacteria</taxon>
        <taxon>Pseudomonadati</taxon>
        <taxon>Chlorobiota</taxon>
        <taxon>Chlorobiia</taxon>
        <taxon>Chlorobiales</taxon>
        <taxon>Chlorobiaceae</taxon>
        <taxon>Prosthecochloris</taxon>
    </lineage>
</organism>
<dbReference type="InterPro" id="IPR035917">
    <property type="entry name" value="YjbQ-like_sf"/>
</dbReference>
<keyword evidence="3" id="KW-1185">Reference proteome</keyword>
<dbReference type="PANTHER" id="PTHR30615">
    <property type="entry name" value="UNCHARACTERIZED PROTEIN YJBQ-RELATED"/>
    <property type="match status" value="1"/>
</dbReference>
<dbReference type="PANTHER" id="PTHR30615:SF8">
    <property type="entry name" value="UPF0047 PROTEIN C4A8.02C"/>
    <property type="match status" value="1"/>
</dbReference>
<dbReference type="Pfam" id="PF01894">
    <property type="entry name" value="YjbQ"/>
    <property type="match status" value="1"/>
</dbReference>
<dbReference type="RefSeq" id="WP_110022256.1">
    <property type="nucleotide sequence ID" value="NZ_PDNZ01000001.1"/>
</dbReference>
<gene>
    <name evidence="2" type="ORF">CR164_02150</name>
</gene>
<sequence length="139" mass="15597">MICSKTIHITTKGFSDIIDLTNNVENVIDESGIREGIANISAIGSTASITTMEFEPALVEDFKEKLEQLVSSRERSRHSETWGDDNGFSHMRASLMGPGITMPVSKGKLVRGTWQQVVYIDHDNRPRDREVFIQIMGEQ</sequence>